<dbReference type="PANTHER" id="PTHR13822:SF10">
    <property type="entry name" value="ATP SYNTHASE EPSILON CHAIN, CHLOROPLASTIC"/>
    <property type="match status" value="1"/>
</dbReference>
<dbReference type="NCBIfam" id="NF009977">
    <property type="entry name" value="PRK13442.1"/>
    <property type="match status" value="1"/>
</dbReference>
<evidence type="ECO:0000313" key="12">
    <source>
        <dbReference type="EMBL" id="OZG52432.1"/>
    </source>
</evidence>
<dbReference type="GO" id="GO:0005886">
    <property type="term" value="C:plasma membrane"/>
    <property type="evidence" value="ECO:0007669"/>
    <property type="project" value="UniProtKB-SubCell"/>
</dbReference>
<protein>
    <recommendedName>
        <fullName evidence="8">ATP synthase epsilon chain</fullName>
    </recommendedName>
    <alternativeName>
        <fullName evidence="8">ATP synthase F1 sector epsilon subunit</fullName>
    </alternativeName>
    <alternativeName>
        <fullName evidence="8">F-ATPase epsilon subunit</fullName>
    </alternativeName>
</protein>
<evidence type="ECO:0000256" key="7">
    <source>
        <dbReference type="ARBA" id="ARBA00023310"/>
    </source>
</evidence>
<keyword evidence="7 8" id="KW-0066">ATP synthesis</keyword>
<keyword evidence="5 8" id="KW-0472">Membrane</keyword>
<evidence type="ECO:0000256" key="9">
    <source>
        <dbReference type="RuleBase" id="RU003656"/>
    </source>
</evidence>
<reference evidence="12 13" key="1">
    <citation type="journal article" date="2017" name="BMC Genomics">
        <title>Comparative genomic and phylogenomic analyses of the Bifidobacteriaceae family.</title>
        <authorList>
            <person name="Lugli G.A."/>
            <person name="Milani C."/>
            <person name="Turroni F."/>
            <person name="Duranti S."/>
            <person name="Mancabelli L."/>
            <person name="Mangifesta M."/>
            <person name="Ferrario C."/>
            <person name="Modesto M."/>
            <person name="Mattarelli P."/>
            <person name="Jiri K."/>
            <person name="van Sinderen D."/>
            <person name="Ventura M."/>
        </authorList>
    </citation>
    <scope>NUCLEOTIDE SEQUENCE [LARGE SCALE GENOMIC DNA]</scope>
    <source>
        <strain evidence="12 13">DSM 24742</strain>
    </source>
</reference>
<sequence>MASEKPTMKVNIVAADRPIWSGTAYSVIIPASNGQMGILPEHEPVLTVIEHGSVRVKSTSGHQHVFTVTDGFAAFDSNSLTVAVERCTDDEEPQDAADSGASAGSGASADAE</sequence>
<dbReference type="Pfam" id="PF02823">
    <property type="entry name" value="ATP-synt_DE_N"/>
    <property type="match status" value="1"/>
</dbReference>
<feature type="region of interest" description="Disordered" evidence="10">
    <location>
        <begin position="88"/>
        <end position="112"/>
    </location>
</feature>
<feature type="domain" description="ATP synthase F1 complex delta/epsilon subunit N-terminal" evidence="11">
    <location>
        <begin position="8"/>
        <end position="86"/>
    </location>
</feature>
<evidence type="ECO:0000256" key="10">
    <source>
        <dbReference type="SAM" id="MobiDB-lite"/>
    </source>
</evidence>
<evidence type="ECO:0000256" key="3">
    <source>
        <dbReference type="ARBA" id="ARBA00022448"/>
    </source>
</evidence>
<dbReference type="Proteomes" id="UP000216725">
    <property type="component" value="Unassembled WGS sequence"/>
</dbReference>
<evidence type="ECO:0000256" key="1">
    <source>
        <dbReference type="ARBA" id="ARBA00004202"/>
    </source>
</evidence>
<dbReference type="SUPFAM" id="SSF51344">
    <property type="entry name" value="Epsilon subunit of F1F0-ATP synthase N-terminal domain"/>
    <property type="match status" value="1"/>
</dbReference>
<evidence type="ECO:0000256" key="2">
    <source>
        <dbReference type="ARBA" id="ARBA00005712"/>
    </source>
</evidence>
<dbReference type="RefSeq" id="WP_094660444.1">
    <property type="nucleotide sequence ID" value="NZ_JBKZBR010000014.1"/>
</dbReference>
<dbReference type="GO" id="GO:0005524">
    <property type="term" value="F:ATP binding"/>
    <property type="evidence" value="ECO:0007669"/>
    <property type="project" value="UniProtKB-UniRule"/>
</dbReference>
<proteinExistence type="inferred from homology"/>
<feature type="compositionally biased region" description="Low complexity" evidence="10">
    <location>
        <begin position="96"/>
        <end position="112"/>
    </location>
</feature>
<dbReference type="PANTHER" id="PTHR13822">
    <property type="entry name" value="ATP SYNTHASE DELTA/EPSILON CHAIN"/>
    <property type="match status" value="1"/>
</dbReference>
<comment type="similarity">
    <text evidence="2 8 9">Belongs to the ATPase epsilon chain family.</text>
</comment>
<dbReference type="InterPro" id="IPR001469">
    <property type="entry name" value="ATP_synth_F1_dsu/esu"/>
</dbReference>
<dbReference type="CDD" id="cd12152">
    <property type="entry name" value="F1-ATPase_delta"/>
    <property type="match status" value="1"/>
</dbReference>
<dbReference type="EMBL" id="MWWR01000004">
    <property type="protein sequence ID" value="OZG52432.1"/>
    <property type="molecule type" value="Genomic_DNA"/>
</dbReference>
<evidence type="ECO:0000256" key="4">
    <source>
        <dbReference type="ARBA" id="ARBA00023065"/>
    </source>
</evidence>
<keyword evidence="8" id="KW-1003">Cell membrane</keyword>
<evidence type="ECO:0000256" key="6">
    <source>
        <dbReference type="ARBA" id="ARBA00023196"/>
    </source>
</evidence>
<dbReference type="GO" id="GO:0046933">
    <property type="term" value="F:proton-transporting ATP synthase activity, rotational mechanism"/>
    <property type="evidence" value="ECO:0007669"/>
    <property type="project" value="UniProtKB-UniRule"/>
</dbReference>
<evidence type="ECO:0000256" key="8">
    <source>
        <dbReference type="HAMAP-Rule" id="MF_00530"/>
    </source>
</evidence>
<dbReference type="GO" id="GO:0045259">
    <property type="term" value="C:proton-transporting ATP synthase complex"/>
    <property type="evidence" value="ECO:0007669"/>
    <property type="project" value="UniProtKB-KW"/>
</dbReference>
<keyword evidence="6 8" id="KW-0139">CF(1)</keyword>
<keyword evidence="4 8" id="KW-0406">Ion transport</keyword>
<evidence type="ECO:0000313" key="13">
    <source>
        <dbReference type="Proteomes" id="UP000216725"/>
    </source>
</evidence>
<keyword evidence="3 8" id="KW-0813">Transport</keyword>
<comment type="caution">
    <text evidence="12">The sequence shown here is derived from an EMBL/GenBank/DDBJ whole genome shotgun (WGS) entry which is preliminary data.</text>
</comment>
<comment type="function">
    <text evidence="8">Produces ATP from ADP in the presence of a proton gradient across the membrane.</text>
</comment>
<dbReference type="HAMAP" id="MF_00530">
    <property type="entry name" value="ATP_synth_epsil_bac"/>
    <property type="match status" value="1"/>
</dbReference>
<gene>
    <name evidence="8" type="primary">atpC</name>
    <name evidence="12" type="ORF">PSRA_0621</name>
</gene>
<keyword evidence="13" id="KW-1185">Reference proteome</keyword>
<keyword evidence="8" id="KW-0375">Hydrogen ion transport</keyword>
<dbReference type="Gene3D" id="2.60.15.10">
    <property type="entry name" value="F0F1 ATP synthase delta/epsilon subunit, N-terminal"/>
    <property type="match status" value="1"/>
</dbReference>
<dbReference type="NCBIfam" id="TIGR01216">
    <property type="entry name" value="ATP_synt_epsi"/>
    <property type="match status" value="1"/>
</dbReference>
<evidence type="ECO:0000256" key="5">
    <source>
        <dbReference type="ARBA" id="ARBA00023136"/>
    </source>
</evidence>
<comment type="subcellular location">
    <subcellularLocation>
        <location evidence="1 8">Cell membrane</location>
        <topology evidence="1 8">Peripheral membrane protein</topology>
    </subcellularLocation>
</comment>
<dbReference type="InterPro" id="IPR036771">
    <property type="entry name" value="ATPsynth_dsu/esu_N"/>
</dbReference>
<organism evidence="12 13">
    <name type="scientific">Pseudoscardovia radai</name>
    <dbReference type="NCBI Taxonomy" id="987066"/>
    <lineage>
        <taxon>Bacteria</taxon>
        <taxon>Bacillati</taxon>
        <taxon>Actinomycetota</taxon>
        <taxon>Actinomycetes</taxon>
        <taxon>Bifidobacteriales</taxon>
        <taxon>Bifidobacteriaceae</taxon>
        <taxon>Pseudoscardovia</taxon>
    </lineage>
</organism>
<evidence type="ECO:0000259" key="11">
    <source>
        <dbReference type="Pfam" id="PF02823"/>
    </source>
</evidence>
<comment type="subunit">
    <text evidence="8 9">F-type ATPases have 2 components, CF(1) - the catalytic core - and CF(0) - the membrane proton channel. CF(1) has five subunits: alpha(3), beta(3), gamma(1), delta(1), epsilon(1). CF(0) has three main subunits: a, b and c.</text>
</comment>
<dbReference type="InterPro" id="IPR020546">
    <property type="entry name" value="ATP_synth_F1_dsu/esu_N"/>
</dbReference>
<accession>A0A261EZZ0</accession>
<dbReference type="AlphaFoldDB" id="A0A261EZZ0"/>
<dbReference type="OrthoDB" id="9791445at2"/>
<name>A0A261EZZ0_9BIFI</name>